<dbReference type="PROSITE" id="PS00893">
    <property type="entry name" value="NUDIX_BOX"/>
    <property type="match status" value="1"/>
</dbReference>
<dbReference type="InterPro" id="IPR020476">
    <property type="entry name" value="Nudix_hydrolase"/>
</dbReference>
<dbReference type="InterPro" id="IPR049734">
    <property type="entry name" value="NudC-like_C"/>
</dbReference>
<feature type="domain" description="Nudix hydrolase" evidence="11">
    <location>
        <begin position="159"/>
        <end position="290"/>
    </location>
</feature>
<comment type="cofactor">
    <cofactor evidence="1">
        <name>Mg(2+)</name>
        <dbReference type="ChEBI" id="CHEBI:18420"/>
    </cofactor>
</comment>
<dbReference type="OrthoDB" id="9791656at2"/>
<evidence type="ECO:0000313" key="12">
    <source>
        <dbReference type="EMBL" id="SFB00902.1"/>
    </source>
</evidence>
<evidence type="ECO:0000259" key="11">
    <source>
        <dbReference type="PROSITE" id="PS51462"/>
    </source>
</evidence>
<dbReference type="EC" id="3.6.1.22" evidence="4"/>
<dbReference type="Gene3D" id="3.90.79.10">
    <property type="entry name" value="Nucleoside Triphosphate Pyrophosphohydrolase"/>
    <property type="match status" value="1"/>
</dbReference>
<evidence type="ECO:0000256" key="1">
    <source>
        <dbReference type="ARBA" id="ARBA00001946"/>
    </source>
</evidence>
<comment type="cofactor">
    <cofactor evidence="2">
        <name>Zn(2+)</name>
        <dbReference type="ChEBI" id="CHEBI:29105"/>
    </cofactor>
</comment>
<evidence type="ECO:0000313" key="13">
    <source>
        <dbReference type="Proteomes" id="UP000198796"/>
    </source>
</evidence>
<keyword evidence="6 10" id="KW-0378">Hydrolase</keyword>
<dbReference type="Pfam" id="PF09296">
    <property type="entry name" value="NUDIX-like"/>
    <property type="match status" value="1"/>
</dbReference>
<dbReference type="CDD" id="cd03429">
    <property type="entry name" value="NUDIX_NADH_pyrophosphatase_Nudt13"/>
    <property type="match status" value="1"/>
</dbReference>
<sequence length="298" mass="32503">MRRELEVTLGGSGLDRAVDWRGNVDEITNADTTNVILFWRGEVLIDAEGNLVRLAPNDGFLSHAGPPVLLARTEEGAAILARALPAAEDVIAPDGTRFADIRQVMAQLSRQDGELAAMARGLLEWHQAHRFCARCGSPSDMIEGGWQRQCPACGARHFPRTDPVVIVLATSGQEVLLGRAPGWPEGMFSLLAGYVEPGETIEAAARREVFEEVGVELGPVSYLASQPWPFPASLMLGCRAEARSREFTLDPVEIEAARWVGRAELLDAFAGRHAELLPARPGSIAHILMREWLADRLD</sequence>
<dbReference type="PANTHER" id="PTHR42904">
    <property type="entry name" value="NUDIX HYDROLASE, NUDC SUBFAMILY"/>
    <property type="match status" value="1"/>
</dbReference>
<dbReference type="GO" id="GO:0005829">
    <property type="term" value="C:cytosol"/>
    <property type="evidence" value="ECO:0007669"/>
    <property type="project" value="TreeGrafter"/>
</dbReference>
<reference evidence="12 13" key="1">
    <citation type="submission" date="2016-10" db="EMBL/GenBank/DDBJ databases">
        <authorList>
            <person name="de Groot N.N."/>
        </authorList>
    </citation>
    <scope>NUCLEOTIDE SEQUENCE [LARGE SCALE GENOMIC DNA]</scope>
    <source>
        <strain evidence="12 13">DSM 29316</strain>
    </source>
</reference>
<dbReference type="PANTHER" id="PTHR42904:SF6">
    <property type="entry name" value="NAD-CAPPED RNA HYDROLASE NUDT12"/>
    <property type="match status" value="1"/>
</dbReference>
<keyword evidence="7" id="KW-0460">Magnesium</keyword>
<keyword evidence="5" id="KW-0479">Metal-binding</keyword>
<name>A0A1I0XIS1_9RHOB</name>
<dbReference type="InterPro" id="IPR015797">
    <property type="entry name" value="NUDIX_hydrolase-like_dom_sf"/>
</dbReference>
<dbReference type="InterPro" id="IPR015376">
    <property type="entry name" value="Znr_NADH_PPase"/>
</dbReference>
<evidence type="ECO:0000256" key="2">
    <source>
        <dbReference type="ARBA" id="ARBA00001947"/>
    </source>
</evidence>
<evidence type="ECO:0000256" key="3">
    <source>
        <dbReference type="ARBA" id="ARBA00009595"/>
    </source>
</evidence>
<protein>
    <recommendedName>
        <fullName evidence="4">NAD(+) diphosphatase</fullName>
        <ecNumber evidence="4">3.6.1.22</ecNumber>
    </recommendedName>
</protein>
<keyword evidence="8" id="KW-0520">NAD</keyword>
<dbReference type="Pfam" id="PF00293">
    <property type="entry name" value="NUDIX"/>
    <property type="match status" value="1"/>
</dbReference>
<dbReference type="Proteomes" id="UP000198796">
    <property type="component" value="Unassembled WGS sequence"/>
</dbReference>
<dbReference type="AlphaFoldDB" id="A0A1I0XIS1"/>
<keyword evidence="13" id="KW-1185">Reference proteome</keyword>
<evidence type="ECO:0000256" key="10">
    <source>
        <dbReference type="RuleBase" id="RU003476"/>
    </source>
</evidence>
<evidence type="ECO:0000256" key="5">
    <source>
        <dbReference type="ARBA" id="ARBA00022723"/>
    </source>
</evidence>
<evidence type="ECO:0000256" key="4">
    <source>
        <dbReference type="ARBA" id="ARBA00012381"/>
    </source>
</evidence>
<dbReference type="STRING" id="871651.SAMN05421688_2333"/>
<evidence type="ECO:0000256" key="6">
    <source>
        <dbReference type="ARBA" id="ARBA00022801"/>
    </source>
</evidence>
<evidence type="ECO:0000256" key="7">
    <source>
        <dbReference type="ARBA" id="ARBA00022842"/>
    </source>
</evidence>
<dbReference type="InterPro" id="IPR020084">
    <property type="entry name" value="NUDIX_hydrolase_CS"/>
</dbReference>
<dbReference type="PRINTS" id="PR00502">
    <property type="entry name" value="NUDIXFAMILY"/>
</dbReference>
<proteinExistence type="inferred from homology"/>
<dbReference type="InterPro" id="IPR015375">
    <property type="entry name" value="NADH_PPase-like_N"/>
</dbReference>
<dbReference type="SUPFAM" id="SSF55811">
    <property type="entry name" value="Nudix"/>
    <property type="match status" value="1"/>
</dbReference>
<dbReference type="RefSeq" id="WP_092064825.1">
    <property type="nucleotide sequence ID" value="NZ_FOJU01000003.1"/>
</dbReference>
<dbReference type="GO" id="GO:0006742">
    <property type="term" value="P:NADP+ catabolic process"/>
    <property type="evidence" value="ECO:0007669"/>
    <property type="project" value="TreeGrafter"/>
</dbReference>
<dbReference type="Gene3D" id="3.90.79.20">
    <property type="match status" value="1"/>
</dbReference>
<dbReference type="GO" id="GO:0046872">
    <property type="term" value="F:metal ion binding"/>
    <property type="evidence" value="ECO:0007669"/>
    <property type="project" value="UniProtKB-KW"/>
</dbReference>
<dbReference type="NCBIfam" id="NF001299">
    <property type="entry name" value="PRK00241.1"/>
    <property type="match status" value="1"/>
</dbReference>
<evidence type="ECO:0000256" key="9">
    <source>
        <dbReference type="ARBA" id="ARBA00023679"/>
    </source>
</evidence>
<dbReference type="GO" id="GO:0019677">
    <property type="term" value="P:NAD+ catabolic process"/>
    <property type="evidence" value="ECO:0007669"/>
    <property type="project" value="TreeGrafter"/>
</dbReference>
<organism evidence="12 13">
    <name type="scientific">Poseidonocella pacifica</name>
    <dbReference type="NCBI Taxonomy" id="871651"/>
    <lineage>
        <taxon>Bacteria</taxon>
        <taxon>Pseudomonadati</taxon>
        <taxon>Pseudomonadota</taxon>
        <taxon>Alphaproteobacteria</taxon>
        <taxon>Rhodobacterales</taxon>
        <taxon>Roseobacteraceae</taxon>
        <taxon>Poseidonocella</taxon>
    </lineage>
</organism>
<dbReference type="EMBL" id="FOJU01000003">
    <property type="protein sequence ID" value="SFB00902.1"/>
    <property type="molecule type" value="Genomic_DNA"/>
</dbReference>
<dbReference type="Pfam" id="PF09297">
    <property type="entry name" value="Zn_ribbon_NUD"/>
    <property type="match status" value="1"/>
</dbReference>
<dbReference type="InterPro" id="IPR000086">
    <property type="entry name" value="NUDIX_hydrolase_dom"/>
</dbReference>
<evidence type="ECO:0000256" key="8">
    <source>
        <dbReference type="ARBA" id="ARBA00023027"/>
    </source>
</evidence>
<accession>A0A1I0XIS1</accession>
<dbReference type="PROSITE" id="PS51462">
    <property type="entry name" value="NUDIX"/>
    <property type="match status" value="1"/>
</dbReference>
<dbReference type="InterPro" id="IPR050241">
    <property type="entry name" value="NAD-cap_RNA_hydrolase_NudC"/>
</dbReference>
<comment type="catalytic activity">
    <reaction evidence="9">
        <text>a 5'-end NAD(+)-phospho-ribonucleoside in mRNA + H2O = a 5'-end phospho-adenosine-phospho-ribonucleoside in mRNA + beta-nicotinamide D-ribonucleotide + 2 H(+)</text>
        <dbReference type="Rhea" id="RHEA:60876"/>
        <dbReference type="Rhea" id="RHEA-COMP:15698"/>
        <dbReference type="Rhea" id="RHEA-COMP:15719"/>
        <dbReference type="ChEBI" id="CHEBI:14649"/>
        <dbReference type="ChEBI" id="CHEBI:15377"/>
        <dbReference type="ChEBI" id="CHEBI:15378"/>
        <dbReference type="ChEBI" id="CHEBI:144029"/>
        <dbReference type="ChEBI" id="CHEBI:144051"/>
    </reaction>
    <physiologicalReaction direction="left-to-right" evidence="9">
        <dbReference type="Rhea" id="RHEA:60877"/>
    </physiologicalReaction>
</comment>
<comment type="similarity">
    <text evidence="3">Belongs to the Nudix hydrolase family. NudC subfamily.</text>
</comment>
<gene>
    <name evidence="12" type="ORF">SAMN05421688_2333</name>
</gene>
<dbReference type="GO" id="GO:0035529">
    <property type="term" value="F:NADH pyrophosphatase activity"/>
    <property type="evidence" value="ECO:0007669"/>
    <property type="project" value="TreeGrafter"/>
</dbReference>